<gene>
    <name evidence="1" type="ORF">OHJ16_12500</name>
</gene>
<evidence type="ECO:0000313" key="2">
    <source>
        <dbReference type="Proteomes" id="UP001072034"/>
    </source>
</evidence>
<reference evidence="1" key="1">
    <citation type="submission" date="2022-10" db="EMBL/GenBank/DDBJ databases">
        <title>Genome sequence of Actinomyces israelii ATCC 10048.</title>
        <authorList>
            <person name="Watt R.M."/>
            <person name="Tong W.M."/>
        </authorList>
    </citation>
    <scope>NUCLEOTIDE SEQUENCE</scope>
    <source>
        <strain evidence="1">ATCC 10048</strain>
    </source>
</reference>
<dbReference type="Proteomes" id="UP001072034">
    <property type="component" value="Unassembled WGS sequence"/>
</dbReference>
<dbReference type="EMBL" id="JAPTMY010000031">
    <property type="protein sequence ID" value="MCZ0858861.1"/>
    <property type="molecule type" value="Genomic_DNA"/>
</dbReference>
<proteinExistence type="predicted"/>
<name>A0ABT4IAV4_9ACTO</name>
<organism evidence="1 2">
    <name type="scientific">Actinomyces israelii</name>
    <dbReference type="NCBI Taxonomy" id="1659"/>
    <lineage>
        <taxon>Bacteria</taxon>
        <taxon>Bacillati</taxon>
        <taxon>Actinomycetota</taxon>
        <taxon>Actinomycetes</taxon>
        <taxon>Actinomycetales</taxon>
        <taxon>Actinomycetaceae</taxon>
        <taxon>Actinomyces</taxon>
    </lineage>
</organism>
<comment type="caution">
    <text evidence="1">The sequence shown here is derived from an EMBL/GenBank/DDBJ whole genome shotgun (WGS) entry which is preliminary data.</text>
</comment>
<sequence length="157" mass="16888">MRTVPVDEDDLMIPGASHLAESFLGTVLELERRSGLGLKFDVVDSGGRLRLQTPVRFRDGGRRRPPHVFEVRADPVGSRLNTGWMLAVKEHGPLSLLASLLDGGPGWSLGPGRADVGSQAAGARLALIRSFHDLVLLPAVDILVAEVDNGPTCRRPQ</sequence>
<keyword evidence="2" id="KW-1185">Reference proteome</keyword>
<evidence type="ECO:0000313" key="1">
    <source>
        <dbReference type="EMBL" id="MCZ0858861.1"/>
    </source>
</evidence>
<protein>
    <submittedName>
        <fullName evidence="1">Uncharacterized protein</fullName>
    </submittedName>
</protein>
<accession>A0ABT4IAV4</accession>
<dbReference type="RefSeq" id="WP_268918187.1">
    <property type="nucleotide sequence ID" value="NZ_JAPTMY010000031.1"/>
</dbReference>